<sequence length="458" mass="49204">MEGSRGYGAVRTHVPSRPVGPQDDRGRRARRFCSVASVVVLVASLPFVRPNILGESLSLLGFAGFAVAAVLAVAGTEGGLRRRLGPDRGAIPIAIVLGCVTAGYVWLLIQAAGVVPGRTFQYPLQGLVLTCAALGALAIVCQDPRRRRMVGRAVVLLLVLLSASWAVTFLVWLVAGPGSAAIGAIPIRGYPEPLYFPFTPSQSSYAVLGTVYPRFTGLGREPGWMAMYCAMAYFMTDMVGLRSRWFKIALLLGLVGTLSTAGFGVFLVVWAYHRFLRARGGISLRNYLRQLGGLAVVGLAAWAALEAPVFGVATKSTQNATSLGERQLATEAGIRALTETPLGAPPTEAQSGINLISDISVDGLPFVLLITAALLVPVVVMWRHRGAYGDAPIYVVFLTLLLSQPPLDSTWAFGMVLLVWELRRADPAPPERPLLPVPPIRRPAARSRFLREDLRERS</sequence>
<accession>A0ABN2NE25</accession>
<evidence type="ECO:0000256" key="1">
    <source>
        <dbReference type="SAM" id="MobiDB-lite"/>
    </source>
</evidence>
<protein>
    <recommendedName>
        <fullName evidence="5">O-antigen ligase domain-containing protein</fullName>
    </recommendedName>
</protein>
<feature type="transmembrane region" description="Helical" evidence="2">
    <location>
        <begin position="364"/>
        <end position="382"/>
    </location>
</feature>
<feature type="transmembrane region" description="Helical" evidence="2">
    <location>
        <begin position="121"/>
        <end position="141"/>
    </location>
</feature>
<dbReference type="Proteomes" id="UP001500449">
    <property type="component" value="Unassembled WGS sequence"/>
</dbReference>
<feature type="transmembrane region" description="Helical" evidence="2">
    <location>
        <begin position="291"/>
        <end position="313"/>
    </location>
</feature>
<name>A0ABN2NE25_9PSEU</name>
<feature type="transmembrane region" description="Helical" evidence="2">
    <location>
        <begin position="248"/>
        <end position="270"/>
    </location>
</feature>
<reference evidence="3 4" key="1">
    <citation type="journal article" date="2019" name="Int. J. Syst. Evol. Microbiol.">
        <title>The Global Catalogue of Microorganisms (GCM) 10K type strain sequencing project: providing services to taxonomists for standard genome sequencing and annotation.</title>
        <authorList>
            <consortium name="The Broad Institute Genomics Platform"/>
            <consortium name="The Broad Institute Genome Sequencing Center for Infectious Disease"/>
            <person name="Wu L."/>
            <person name="Ma J."/>
        </authorList>
    </citation>
    <scope>NUCLEOTIDE SEQUENCE [LARGE SCALE GENOMIC DNA]</scope>
    <source>
        <strain evidence="3 4">JCM 16009</strain>
    </source>
</reference>
<evidence type="ECO:0000256" key="2">
    <source>
        <dbReference type="SAM" id="Phobius"/>
    </source>
</evidence>
<feature type="transmembrane region" description="Helical" evidence="2">
    <location>
        <begin position="58"/>
        <end position="77"/>
    </location>
</feature>
<keyword evidence="2" id="KW-1133">Transmembrane helix</keyword>
<organism evidence="3 4">
    <name type="scientific">Pseudonocardia ailaonensis</name>
    <dbReference type="NCBI Taxonomy" id="367279"/>
    <lineage>
        <taxon>Bacteria</taxon>
        <taxon>Bacillati</taxon>
        <taxon>Actinomycetota</taxon>
        <taxon>Actinomycetes</taxon>
        <taxon>Pseudonocardiales</taxon>
        <taxon>Pseudonocardiaceae</taxon>
        <taxon>Pseudonocardia</taxon>
    </lineage>
</organism>
<proteinExistence type="predicted"/>
<dbReference type="EMBL" id="BAAAQK010000018">
    <property type="protein sequence ID" value="GAA1860964.1"/>
    <property type="molecule type" value="Genomic_DNA"/>
</dbReference>
<gene>
    <name evidence="3" type="ORF">GCM10009836_46380</name>
</gene>
<keyword evidence="4" id="KW-1185">Reference proteome</keyword>
<comment type="caution">
    <text evidence="3">The sequence shown here is derived from an EMBL/GenBank/DDBJ whole genome shotgun (WGS) entry which is preliminary data.</text>
</comment>
<evidence type="ECO:0008006" key="5">
    <source>
        <dbReference type="Google" id="ProtNLM"/>
    </source>
</evidence>
<feature type="transmembrane region" description="Helical" evidence="2">
    <location>
        <begin position="89"/>
        <end position="109"/>
    </location>
</feature>
<feature type="transmembrane region" description="Helical" evidence="2">
    <location>
        <begin position="32"/>
        <end position="52"/>
    </location>
</feature>
<keyword evidence="2" id="KW-0472">Membrane</keyword>
<feature type="region of interest" description="Disordered" evidence="1">
    <location>
        <begin position="1"/>
        <end position="25"/>
    </location>
</feature>
<keyword evidence="2" id="KW-0812">Transmembrane</keyword>
<evidence type="ECO:0000313" key="4">
    <source>
        <dbReference type="Proteomes" id="UP001500449"/>
    </source>
</evidence>
<feature type="transmembrane region" description="Helical" evidence="2">
    <location>
        <begin position="153"/>
        <end position="174"/>
    </location>
</feature>
<evidence type="ECO:0000313" key="3">
    <source>
        <dbReference type="EMBL" id="GAA1860964.1"/>
    </source>
</evidence>